<evidence type="ECO:0000256" key="1">
    <source>
        <dbReference type="ARBA" id="ARBA00022723"/>
    </source>
</evidence>
<dbReference type="PANTHER" id="PTHR23264:SF19">
    <property type="entry name" value="CYTOSOLIC FE-S CLUSTER ASSEMBLY FACTOR NUBP2"/>
    <property type="match status" value="1"/>
</dbReference>
<comment type="caution">
    <text evidence="6">The sequence shown here is derived from an EMBL/GenBank/DDBJ whole genome shotgun (WGS) entry which is preliminary data.</text>
</comment>
<keyword evidence="2" id="KW-0547">Nucleotide-binding</keyword>
<evidence type="ECO:0000256" key="5">
    <source>
        <dbReference type="ARBA" id="ARBA00023014"/>
    </source>
</evidence>
<proteinExistence type="predicted"/>
<dbReference type="GO" id="GO:0005524">
    <property type="term" value="F:ATP binding"/>
    <property type="evidence" value="ECO:0007669"/>
    <property type="project" value="UniProtKB-KW"/>
</dbReference>
<evidence type="ECO:0000313" key="6">
    <source>
        <dbReference type="EMBL" id="GAG34528.1"/>
    </source>
</evidence>
<dbReference type="GO" id="GO:0051536">
    <property type="term" value="F:iron-sulfur cluster binding"/>
    <property type="evidence" value="ECO:0007669"/>
    <property type="project" value="UniProtKB-KW"/>
</dbReference>
<keyword evidence="1" id="KW-0479">Metal-binding</keyword>
<evidence type="ECO:0000256" key="4">
    <source>
        <dbReference type="ARBA" id="ARBA00023004"/>
    </source>
</evidence>
<keyword evidence="5" id="KW-0411">Iron-sulfur</keyword>
<keyword evidence="3" id="KW-0067">ATP-binding</keyword>
<protein>
    <recommendedName>
        <fullName evidence="7">CobQ/CobB/MinD/ParA nucleotide binding domain-containing protein</fullName>
    </recommendedName>
</protein>
<dbReference type="GO" id="GO:0016226">
    <property type="term" value="P:iron-sulfur cluster assembly"/>
    <property type="evidence" value="ECO:0007669"/>
    <property type="project" value="InterPro"/>
</dbReference>
<dbReference type="SUPFAM" id="SSF52540">
    <property type="entry name" value="P-loop containing nucleoside triphosphate hydrolases"/>
    <property type="match status" value="1"/>
</dbReference>
<accession>X0XD09</accession>
<sequence>MNKIDAAEQEKQKQAVEERMALIKHPILVLSGKGGVGKSTVAVNLAVELAKGGKQVGLLDVDIHGPSIPGMLGLESRKIFSNDNAI</sequence>
<evidence type="ECO:0000256" key="2">
    <source>
        <dbReference type="ARBA" id="ARBA00022741"/>
    </source>
</evidence>
<dbReference type="InterPro" id="IPR027417">
    <property type="entry name" value="P-loop_NTPase"/>
</dbReference>
<dbReference type="AlphaFoldDB" id="X0XD09"/>
<dbReference type="GO" id="GO:0005829">
    <property type="term" value="C:cytosol"/>
    <property type="evidence" value="ECO:0007669"/>
    <property type="project" value="TreeGrafter"/>
</dbReference>
<dbReference type="PANTHER" id="PTHR23264">
    <property type="entry name" value="NUCLEOTIDE-BINDING PROTEIN NBP35 YEAST -RELATED"/>
    <property type="match status" value="1"/>
</dbReference>
<evidence type="ECO:0008006" key="7">
    <source>
        <dbReference type="Google" id="ProtNLM"/>
    </source>
</evidence>
<dbReference type="Gene3D" id="3.40.50.300">
    <property type="entry name" value="P-loop containing nucleotide triphosphate hydrolases"/>
    <property type="match status" value="1"/>
</dbReference>
<dbReference type="InterPro" id="IPR033756">
    <property type="entry name" value="YlxH/NBP35"/>
</dbReference>
<gene>
    <name evidence="6" type="ORF">S01H1_70563</name>
</gene>
<dbReference type="InterPro" id="IPR019591">
    <property type="entry name" value="Mrp/NBP35_ATP-bd"/>
</dbReference>
<organism evidence="6">
    <name type="scientific">marine sediment metagenome</name>
    <dbReference type="NCBI Taxonomy" id="412755"/>
    <lineage>
        <taxon>unclassified sequences</taxon>
        <taxon>metagenomes</taxon>
        <taxon>ecological metagenomes</taxon>
    </lineage>
</organism>
<name>X0XD09_9ZZZZ</name>
<feature type="non-terminal residue" evidence="6">
    <location>
        <position position="86"/>
    </location>
</feature>
<dbReference type="Pfam" id="PF10609">
    <property type="entry name" value="ParA"/>
    <property type="match status" value="1"/>
</dbReference>
<dbReference type="GO" id="GO:0046872">
    <property type="term" value="F:metal ion binding"/>
    <property type="evidence" value="ECO:0007669"/>
    <property type="project" value="UniProtKB-KW"/>
</dbReference>
<reference evidence="6" key="1">
    <citation type="journal article" date="2014" name="Front. Microbiol.">
        <title>High frequency of phylogenetically diverse reductive dehalogenase-homologous genes in deep subseafloor sedimentary metagenomes.</title>
        <authorList>
            <person name="Kawai M."/>
            <person name="Futagami T."/>
            <person name="Toyoda A."/>
            <person name="Takaki Y."/>
            <person name="Nishi S."/>
            <person name="Hori S."/>
            <person name="Arai W."/>
            <person name="Tsubouchi T."/>
            <person name="Morono Y."/>
            <person name="Uchiyama I."/>
            <person name="Ito T."/>
            <person name="Fujiyama A."/>
            <person name="Inagaki F."/>
            <person name="Takami H."/>
        </authorList>
    </citation>
    <scope>NUCLEOTIDE SEQUENCE</scope>
    <source>
        <strain evidence="6">Expedition CK06-06</strain>
    </source>
</reference>
<keyword evidence="4" id="KW-0408">Iron</keyword>
<dbReference type="EMBL" id="BARS01046931">
    <property type="protein sequence ID" value="GAG34528.1"/>
    <property type="molecule type" value="Genomic_DNA"/>
</dbReference>
<dbReference type="GO" id="GO:0140663">
    <property type="term" value="F:ATP-dependent FeS chaperone activity"/>
    <property type="evidence" value="ECO:0007669"/>
    <property type="project" value="InterPro"/>
</dbReference>
<evidence type="ECO:0000256" key="3">
    <source>
        <dbReference type="ARBA" id="ARBA00022840"/>
    </source>
</evidence>